<evidence type="ECO:0000313" key="2">
    <source>
        <dbReference type="EMBL" id="GGO90600.1"/>
    </source>
</evidence>
<dbReference type="AlphaFoldDB" id="A0A917ZT32"/>
<reference evidence="2" key="2">
    <citation type="submission" date="2020-09" db="EMBL/GenBank/DDBJ databases">
        <authorList>
            <person name="Sun Q."/>
            <person name="Zhou Y."/>
        </authorList>
    </citation>
    <scope>NUCLEOTIDE SEQUENCE</scope>
    <source>
        <strain evidence="2">CGMCC 4.7201</strain>
    </source>
</reference>
<evidence type="ECO:0000313" key="3">
    <source>
        <dbReference type="Proteomes" id="UP000641932"/>
    </source>
</evidence>
<reference evidence="2" key="1">
    <citation type="journal article" date="2014" name="Int. J. Syst. Evol. Microbiol.">
        <title>Complete genome sequence of Corynebacterium casei LMG S-19264T (=DSM 44701T), isolated from a smear-ripened cheese.</title>
        <authorList>
            <consortium name="US DOE Joint Genome Institute (JGI-PGF)"/>
            <person name="Walter F."/>
            <person name="Albersmeier A."/>
            <person name="Kalinowski J."/>
            <person name="Ruckert C."/>
        </authorList>
    </citation>
    <scope>NUCLEOTIDE SEQUENCE</scope>
    <source>
        <strain evidence="2">CGMCC 4.7201</strain>
    </source>
</reference>
<protein>
    <submittedName>
        <fullName evidence="2">Uncharacterized protein</fullName>
    </submittedName>
</protein>
<gene>
    <name evidence="2" type="ORF">GCM10012280_36490</name>
</gene>
<keyword evidence="3" id="KW-1185">Reference proteome</keyword>
<evidence type="ECO:0000256" key="1">
    <source>
        <dbReference type="SAM" id="MobiDB-lite"/>
    </source>
</evidence>
<dbReference type="EMBL" id="BMMS01000015">
    <property type="protein sequence ID" value="GGO90600.1"/>
    <property type="molecule type" value="Genomic_DNA"/>
</dbReference>
<sequence length="214" mass="22472">MPDPDGADLQGIERRMYFLTPSPTAGHGQMKSPGPRLAALPGSRPERLSDPRVLREALEATAGAIVNGAEWLASCASVPADVFAAWNGGRLAHVPAGVNWQIVRAIKPLGLDAVVRMCASKHHLGPVLLTMRDGVVEFLVAPGTVDGWDLPGTTVDSLSRTLYCPHPHVVPLRAVEGRTWLVPPDGTGGLTDGDLLYEALAAARAAAAVVGATW</sequence>
<proteinExistence type="predicted"/>
<feature type="region of interest" description="Disordered" evidence="1">
    <location>
        <begin position="20"/>
        <end position="46"/>
    </location>
</feature>
<name>A0A917ZT32_9ACTN</name>
<organism evidence="2 3">
    <name type="scientific">Wenjunlia tyrosinilytica</name>
    <dbReference type="NCBI Taxonomy" id="1544741"/>
    <lineage>
        <taxon>Bacteria</taxon>
        <taxon>Bacillati</taxon>
        <taxon>Actinomycetota</taxon>
        <taxon>Actinomycetes</taxon>
        <taxon>Kitasatosporales</taxon>
        <taxon>Streptomycetaceae</taxon>
        <taxon>Wenjunlia</taxon>
    </lineage>
</organism>
<accession>A0A917ZT32</accession>
<comment type="caution">
    <text evidence="2">The sequence shown here is derived from an EMBL/GenBank/DDBJ whole genome shotgun (WGS) entry which is preliminary data.</text>
</comment>
<dbReference type="Proteomes" id="UP000641932">
    <property type="component" value="Unassembled WGS sequence"/>
</dbReference>